<dbReference type="InterPro" id="IPR004273">
    <property type="entry name" value="Dynein_heavy_D6_P-loop"/>
</dbReference>
<dbReference type="Pfam" id="PF18198">
    <property type="entry name" value="AAA_lid_11"/>
    <property type="match status" value="1"/>
</dbReference>
<dbReference type="InterPro" id="IPR026983">
    <property type="entry name" value="DHC"/>
</dbReference>
<feature type="domain" description="Dynein heavy chain AAA lid" evidence="18">
    <location>
        <begin position="1226"/>
        <end position="1369"/>
    </location>
</feature>
<dbReference type="SUPFAM" id="SSF52540">
    <property type="entry name" value="P-loop containing nucleoside triphosphate hydrolases"/>
    <property type="match status" value="1"/>
</dbReference>
<dbReference type="InterPro" id="IPR035706">
    <property type="entry name" value="AAA_9"/>
</dbReference>
<feature type="domain" description="Dynein heavy chain AAA module D4" evidence="16">
    <location>
        <begin position="1"/>
        <end position="229"/>
    </location>
</feature>
<feature type="domain" description="Dynein heavy chain coiled coil stalk" evidence="15">
    <location>
        <begin position="244"/>
        <end position="583"/>
    </location>
</feature>
<dbReference type="GO" id="GO:0007018">
    <property type="term" value="P:microtubule-based movement"/>
    <property type="evidence" value="ECO:0007669"/>
    <property type="project" value="InterPro"/>
</dbReference>
<comment type="subcellular location">
    <subcellularLocation>
        <location evidence="1">Cytoplasm</location>
        <location evidence="1">Cytoskeleton</location>
        <location evidence="1">Cilium axoneme</location>
    </subcellularLocation>
</comment>
<protein>
    <recommendedName>
        <fullName evidence="21">AAA+ ATPase domain-containing protein</fullName>
    </recommendedName>
</protein>
<evidence type="ECO:0000259" key="16">
    <source>
        <dbReference type="Pfam" id="PF12780"/>
    </source>
</evidence>
<dbReference type="FunFam" id="3.40.50.300:FF:000153">
    <property type="entry name" value="Dynein axonemal heavy chain 1"/>
    <property type="match status" value="1"/>
</dbReference>
<evidence type="ECO:0008006" key="21">
    <source>
        <dbReference type="Google" id="ProtNLM"/>
    </source>
</evidence>
<evidence type="ECO:0000259" key="15">
    <source>
        <dbReference type="Pfam" id="PF12777"/>
    </source>
</evidence>
<keyword evidence="2" id="KW-0963">Cytoplasm</keyword>
<dbReference type="GO" id="GO:0005930">
    <property type="term" value="C:axoneme"/>
    <property type="evidence" value="ECO:0007669"/>
    <property type="project" value="UniProtKB-SubCell"/>
</dbReference>
<keyword evidence="11" id="KW-0206">Cytoskeleton</keyword>
<evidence type="ECO:0000256" key="1">
    <source>
        <dbReference type="ARBA" id="ARBA00004430"/>
    </source>
</evidence>
<evidence type="ECO:0000256" key="13">
    <source>
        <dbReference type="SAM" id="Coils"/>
    </source>
</evidence>
<dbReference type="GO" id="GO:0008569">
    <property type="term" value="F:minus-end-directed microtubule motor activity"/>
    <property type="evidence" value="ECO:0007669"/>
    <property type="project" value="InterPro"/>
</dbReference>
<keyword evidence="9" id="KW-0969">Cilium</keyword>
<dbReference type="Pfam" id="PF03028">
    <property type="entry name" value="Dynein_heavy"/>
    <property type="match status" value="1"/>
</dbReference>
<reference evidence="20" key="1">
    <citation type="submission" date="2015-04" db="EMBL/GenBank/DDBJ databases">
        <title>The genome sequence of the plant pathogenic Rhizarian Plasmodiophora brassicae reveals insights in its biotrophic life cycle and the origin of chitin synthesis.</title>
        <authorList>
            <person name="Schwelm A."/>
            <person name="Fogelqvist J."/>
            <person name="Knaust A."/>
            <person name="Julke S."/>
            <person name="Lilja T."/>
            <person name="Dhandapani V."/>
            <person name="Bonilla-Rosso G."/>
            <person name="Karlsson M."/>
            <person name="Shevchenko A."/>
            <person name="Choi S.R."/>
            <person name="Kim H.G."/>
            <person name="Park J.Y."/>
            <person name="Lim Y.P."/>
            <person name="Ludwig-Muller J."/>
            <person name="Dixelius C."/>
        </authorList>
    </citation>
    <scope>NUCLEOTIDE SEQUENCE</scope>
    <source>
        <tissue evidence="20">Potato root galls</tissue>
    </source>
</reference>
<keyword evidence="8 13" id="KW-0175">Coiled coil</keyword>
<evidence type="ECO:0000259" key="14">
    <source>
        <dbReference type="Pfam" id="PF03028"/>
    </source>
</evidence>
<dbReference type="PANTHER" id="PTHR22878:SF69">
    <property type="entry name" value="DYNEIN HEAVY CHAIN"/>
    <property type="match status" value="1"/>
</dbReference>
<keyword evidence="3" id="KW-0493">Microtubule</keyword>
<dbReference type="InterPro" id="IPR027417">
    <property type="entry name" value="P-loop_NTPase"/>
</dbReference>
<sequence length="1677" mass="189236">VGGSGKQSLARLASSICGYETFQISVTKTYGIPELKADLQELYKKSGVKNTKITFLLTDSQIANEHWLVYINDLLASGYIPDLFEVDEKDSIYGALRNEARAAGVQTESKDAMQDFFLSKVKRNLHAVLCFSPVGEKFRVRCRQFPGLFNCTSIDWFHPWPQEALVSVAYRFLADIEFTDDGQRENIAHHMAEVHLSVNEASKRYLSVQKRYNYTTPKSYLELISFYKLLLGQKKEKLGMQTARLEKGIATLQKTQQDVSLLKEDLQRTLKIVAQKSARATDLIAVMGVERGKVEEQQALANIEAEKGKTVADAANAIKGDCEVALAQALPILEQASEAVNCLSKDSLTMLKSFKSPTAAVIDVTKATYILMTGKKAGKFDWNMAKKMMASVDQFLRQLKAVDARELNETTISELTPILALEHFQYEPMMAVSSAAANLCKWIISSVQYNSIYKNVAPKMAAKAKSEAEYEDAMQKLAIVQKKVADMKTELDKVTSKLQEAINEKNQVEEDARVCQQRLSLANRLVNGLADENERWGRGIVDFQEKARTIVGDVLLGAAFVSYIGAFDQDFRLSLWQSTWLPDLTEKGIPLTPGITPFSVLTDEATIAGWKNEGLPADTISLENGAIITQCQRWPLLIDPQLQGVKWIRGREKDLKVVSLTGPKWLNTVINAVQNGYTVLVENLGEEIDGLLDPLISRSFFKRGRSLFIRLGGEEVPYDDNFQLYLQTKLANPHYKPEVAAQCTLINFIVTESGLEDQLLALVVNKEKPELEERRTALVRSINQYMVNLNDLENELLFKLSNAPDDILSDVSLIEGLESTKIAAVEIVKKVEAAKEQEIAINKTRNEFRMVAAEASWVYFLINSLQLIDHMYRYSLDAFVGFFYKAIDRSTKADNTRDRVKNLTEKIRLTIFTWVCRGLFEKHKLIFSSQLVFRLAERGVLSVAFSREHFQFLVGDTKKLGVENPLPFLSAASWASVQALVELEGFQALAKDMIASPNRFKDWYLKARPESTPLPLDWRKLDESAPFMKLLVVKCMRPDRITTAIANFVGSSLPNGKSYTELDAQNSFFDVLETSFNDSNPVTPLFFILSAGADPVATVMTLAKKLGMANGRVHRVAMGQGQDIIAMARLEIAHKEGSWVILENIHLMPKWTLELEKKLDEFAIQQSHPDFRVFLSAEPNDKIPIGLLERSIKLTNEPPQGLKSNLKRAFANFDKDEFEFKDPKIKSILFALCHFHSVVLERKKFGPKGWNVMYPFSTGDLMDSATVLSNYLETAGEKVPWDDLRYIFGEIMYGGHITDDWDRLLCSTYLKFYLRDELFDEMELLPYVEQTSEEHFRAPPVLPYDEYFTYIDRELQFESPVLFGLHPNAEIGVRTKESSDLFSNLLELQPKGSAGADGGKGSSSRIEQVLEALQDKFRDIRFDMEELSAALTEEERGPYQNVFMQECTRMNALTDEINRSLTELDNGLSGALTRNSRMEALEVALFLNRIPTTWAAVAYPSLRDLATWVEDLLLRIAQLQRWVDNPTVLPVVVQLPYLFNPQSFLTAIMQITAQRNNLELDKLVVQTEVTRYEPEQIDGPARDGAYVSGLKIVGARWNTKLGILEDSQPREMFMELPVINCRAVLADKQEKTGVYNCPVYKTQRRGPTYVFAAGLRTKLPPAKWVLNGVVLLLEVDG</sequence>
<evidence type="ECO:0000259" key="17">
    <source>
        <dbReference type="Pfam" id="PF12781"/>
    </source>
</evidence>
<dbReference type="Gene3D" id="1.10.8.720">
    <property type="entry name" value="Region D6 of dynein motor"/>
    <property type="match status" value="1"/>
</dbReference>
<dbReference type="FunFam" id="1.10.8.1220:FF:000001">
    <property type="entry name" value="Dynein axonemal heavy chain 5"/>
    <property type="match status" value="1"/>
</dbReference>
<dbReference type="GO" id="GO:0051959">
    <property type="term" value="F:dynein light intermediate chain binding"/>
    <property type="evidence" value="ECO:0007669"/>
    <property type="project" value="InterPro"/>
</dbReference>
<evidence type="ECO:0000259" key="18">
    <source>
        <dbReference type="Pfam" id="PF18198"/>
    </source>
</evidence>
<evidence type="ECO:0000256" key="10">
    <source>
        <dbReference type="ARBA" id="ARBA00023175"/>
    </source>
</evidence>
<dbReference type="Gene3D" id="1.20.1270.280">
    <property type="match status" value="1"/>
</dbReference>
<dbReference type="InterPro" id="IPR024317">
    <property type="entry name" value="Dynein_heavy_chain_D4_dom"/>
</dbReference>
<feature type="domain" description="Dynein heavy chain region D6 P-loop" evidence="14">
    <location>
        <begin position="1081"/>
        <end position="1195"/>
    </location>
</feature>
<dbReference type="FunFam" id="3.10.490.20:FF:000009">
    <property type="entry name" value="Dynein heavy chain 4"/>
    <property type="match status" value="1"/>
</dbReference>
<evidence type="ECO:0000256" key="8">
    <source>
        <dbReference type="ARBA" id="ARBA00023054"/>
    </source>
</evidence>
<dbReference type="Gene3D" id="1.10.8.1220">
    <property type="match status" value="1"/>
</dbReference>
<feature type="coiled-coil region" evidence="13">
    <location>
        <begin position="463"/>
        <end position="518"/>
    </location>
</feature>
<dbReference type="Pfam" id="PF18199">
    <property type="entry name" value="Dynein_C"/>
    <property type="match status" value="1"/>
</dbReference>
<evidence type="ECO:0000256" key="5">
    <source>
        <dbReference type="ARBA" id="ARBA00022741"/>
    </source>
</evidence>
<keyword evidence="10" id="KW-0505">Motor protein</keyword>
<evidence type="ECO:0000313" key="20">
    <source>
        <dbReference type="EMBL" id="CRZ02455.1"/>
    </source>
</evidence>
<dbReference type="PANTHER" id="PTHR22878">
    <property type="entry name" value="DYNEIN HEAVY CHAIN 6, AXONEMAL-LIKE-RELATED"/>
    <property type="match status" value="1"/>
</dbReference>
<dbReference type="GO" id="GO:0005524">
    <property type="term" value="F:ATP binding"/>
    <property type="evidence" value="ECO:0007669"/>
    <property type="project" value="UniProtKB-KW"/>
</dbReference>
<name>A0A0H5QK18_9EUKA</name>
<dbReference type="GO" id="GO:0045505">
    <property type="term" value="F:dynein intermediate chain binding"/>
    <property type="evidence" value="ECO:0007669"/>
    <property type="project" value="InterPro"/>
</dbReference>
<dbReference type="GO" id="GO:0030286">
    <property type="term" value="C:dynein complex"/>
    <property type="evidence" value="ECO:0007669"/>
    <property type="project" value="UniProtKB-KW"/>
</dbReference>
<evidence type="ECO:0000256" key="6">
    <source>
        <dbReference type="ARBA" id="ARBA00022840"/>
    </source>
</evidence>
<keyword evidence="12" id="KW-0966">Cell projection</keyword>
<feature type="non-terminal residue" evidence="20">
    <location>
        <position position="1"/>
    </location>
</feature>
<evidence type="ECO:0000256" key="11">
    <source>
        <dbReference type="ARBA" id="ARBA00023212"/>
    </source>
</evidence>
<dbReference type="Gene3D" id="3.10.490.20">
    <property type="match status" value="1"/>
</dbReference>
<organism evidence="20">
    <name type="scientific">Spongospora subterranea</name>
    <dbReference type="NCBI Taxonomy" id="70186"/>
    <lineage>
        <taxon>Eukaryota</taxon>
        <taxon>Sar</taxon>
        <taxon>Rhizaria</taxon>
        <taxon>Endomyxa</taxon>
        <taxon>Phytomyxea</taxon>
        <taxon>Plasmodiophorida</taxon>
        <taxon>Plasmodiophoridae</taxon>
        <taxon>Spongospora</taxon>
    </lineage>
</organism>
<dbReference type="InterPro" id="IPR042219">
    <property type="entry name" value="AAA_lid_11_sf"/>
</dbReference>
<dbReference type="InterPro" id="IPR041228">
    <property type="entry name" value="Dynein_C"/>
</dbReference>
<dbReference type="Gene3D" id="1.20.920.20">
    <property type="match status" value="1"/>
</dbReference>
<evidence type="ECO:0000256" key="4">
    <source>
        <dbReference type="ARBA" id="ARBA00022737"/>
    </source>
</evidence>
<evidence type="ECO:0000259" key="19">
    <source>
        <dbReference type="Pfam" id="PF18199"/>
    </source>
</evidence>
<dbReference type="Gene3D" id="3.40.50.300">
    <property type="entry name" value="P-loop containing nucleotide triphosphate hydrolases"/>
    <property type="match status" value="3"/>
</dbReference>
<feature type="domain" description="Dynein heavy chain C-terminal" evidence="19">
    <location>
        <begin position="1375"/>
        <end position="1673"/>
    </location>
</feature>
<evidence type="ECO:0000256" key="9">
    <source>
        <dbReference type="ARBA" id="ARBA00023069"/>
    </source>
</evidence>
<proteinExistence type="predicted"/>
<feature type="domain" description="Dynein heavy chain ATP-binding dynein motor region" evidence="17">
    <location>
        <begin position="609"/>
        <end position="827"/>
    </location>
</feature>
<keyword evidence="4" id="KW-0677">Repeat</keyword>
<evidence type="ECO:0000256" key="12">
    <source>
        <dbReference type="ARBA" id="ARBA00023273"/>
    </source>
</evidence>
<dbReference type="InterPro" id="IPR024743">
    <property type="entry name" value="Dynein_HC_stalk"/>
</dbReference>
<dbReference type="FunFam" id="1.20.920.20:FF:000001">
    <property type="entry name" value="dynein heavy chain 2, axonemal"/>
    <property type="match status" value="1"/>
</dbReference>
<dbReference type="InterPro" id="IPR041658">
    <property type="entry name" value="AAA_lid_11"/>
</dbReference>
<dbReference type="FunFam" id="3.40.50.300:FF:002141">
    <property type="entry name" value="Dynein heavy chain"/>
    <property type="match status" value="1"/>
</dbReference>
<dbReference type="GO" id="GO:0005874">
    <property type="term" value="C:microtubule"/>
    <property type="evidence" value="ECO:0007669"/>
    <property type="project" value="UniProtKB-KW"/>
</dbReference>
<keyword evidence="5" id="KW-0547">Nucleotide-binding</keyword>
<dbReference type="Pfam" id="PF12781">
    <property type="entry name" value="AAA_9"/>
    <property type="match status" value="1"/>
</dbReference>
<evidence type="ECO:0000256" key="3">
    <source>
        <dbReference type="ARBA" id="ARBA00022701"/>
    </source>
</evidence>
<evidence type="ECO:0000256" key="2">
    <source>
        <dbReference type="ARBA" id="ARBA00022490"/>
    </source>
</evidence>
<dbReference type="InterPro" id="IPR043160">
    <property type="entry name" value="Dynein_C_barrel"/>
</dbReference>
<dbReference type="Gene3D" id="6.10.140.1060">
    <property type="match status" value="1"/>
</dbReference>
<dbReference type="Pfam" id="PF12777">
    <property type="entry name" value="MT"/>
    <property type="match status" value="1"/>
</dbReference>
<keyword evidence="6" id="KW-0067">ATP-binding</keyword>
<dbReference type="EMBL" id="HACM01002013">
    <property type="protein sequence ID" value="CRZ02455.1"/>
    <property type="molecule type" value="Transcribed_RNA"/>
</dbReference>
<keyword evidence="7" id="KW-0243">Dynein</keyword>
<dbReference type="FunFam" id="3.40.50.300:FF:000049">
    <property type="entry name" value="Dynein, axonemal, heavy chain 5"/>
    <property type="match status" value="1"/>
</dbReference>
<evidence type="ECO:0000256" key="7">
    <source>
        <dbReference type="ARBA" id="ARBA00023017"/>
    </source>
</evidence>
<accession>A0A0H5QK18</accession>
<dbReference type="Pfam" id="PF12780">
    <property type="entry name" value="AAA_8"/>
    <property type="match status" value="1"/>
</dbReference>